<feature type="transmembrane region" description="Helical" evidence="1">
    <location>
        <begin position="116"/>
        <end position="138"/>
    </location>
</feature>
<organism evidence="2 3">
    <name type="scientific">Chlorella vulgaris</name>
    <name type="common">Green alga</name>
    <dbReference type="NCBI Taxonomy" id="3077"/>
    <lineage>
        <taxon>Eukaryota</taxon>
        <taxon>Viridiplantae</taxon>
        <taxon>Chlorophyta</taxon>
        <taxon>core chlorophytes</taxon>
        <taxon>Trebouxiophyceae</taxon>
        <taxon>Chlorellales</taxon>
        <taxon>Chlorellaceae</taxon>
        <taxon>Chlorella clade</taxon>
        <taxon>Chlorella</taxon>
    </lineage>
</organism>
<reference evidence="2" key="2">
    <citation type="submission" date="2020-11" db="EMBL/GenBank/DDBJ databases">
        <authorList>
            <person name="Cecchin M."/>
            <person name="Marcolungo L."/>
            <person name="Rossato M."/>
            <person name="Girolomoni L."/>
            <person name="Cosentino E."/>
            <person name="Cuine S."/>
            <person name="Li-Beisson Y."/>
            <person name="Delledonne M."/>
            <person name="Ballottari M."/>
        </authorList>
    </citation>
    <scope>NUCLEOTIDE SEQUENCE</scope>
    <source>
        <strain evidence="2">211/11P</strain>
        <tissue evidence="2">Whole cell</tissue>
    </source>
</reference>
<keyword evidence="1" id="KW-1133">Transmembrane helix</keyword>
<evidence type="ECO:0000256" key="1">
    <source>
        <dbReference type="SAM" id="Phobius"/>
    </source>
</evidence>
<reference evidence="2" key="1">
    <citation type="journal article" date="2019" name="Plant J.">
        <title>Chlorella vulgaris genome assembly and annotation reveals the molecular basis for metabolic acclimation to high light conditions.</title>
        <authorList>
            <person name="Cecchin M."/>
            <person name="Marcolungo L."/>
            <person name="Rossato M."/>
            <person name="Girolomoni L."/>
            <person name="Cosentino E."/>
            <person name="Cuine S."/>
            <person name="Li-Beisson Y."/>
            <person name="Delledonne M."/>
            <person name="Ballottari M."/>
        </authorList>
    </citation>
    <scope>NUCLEOTIDE SEQUENCE</scope>
    <source>
        <strain evidence="2">211/11P</strain>
    </source>
</reference>
<dbReference type="OrthoDB" id="514368at2759"/>
<keyword evidence="1" id="KW-0472">Membrane</keyword>
<dbReference type="Pfam" id="PF08570">
    <property type="entry name" value="DUF1761"/>
    <property type="match status" value="1"/>
</dbReference>
<dbReference type="EMBL" id="SIDB01000004">
    <property type="protein sequence ID" value="KAI3433764.1"/>
    <property type="molecule type" value="Genomic_DNA"/>
</dbReference>
<feature type="transmembrane region" description="Helical" evidence="1">
    <location>
        <begin position="6"/>
        <end position="27"/>
    </location>
</feature>
<accession>A0A9D4TTB9</accession>
<feature type="transmembrane region" description="Helical" evidence="1">
    <location>
        <begin position="59"/>
        <end position="82"/>
    </location>
</feature>
<sequence length="139" mass="15367">MGTAQVAHALVAVATVALQMTLSTVWYHVTFKRTYIRVITTRTPVFDSMGTPGRPLRSLLCTLAACLALTAVINWLLLRFQLHNWQEGARLGAALLLIDVCLNARHHFLEGRSTMLFLLHFGFHALMLGGTCCLLAEFG</sequence>
<gene>
    <name evidence="2" type="ORF">D9Q98_003571</name>
</gene>
<dbReference type="InterPro" id="IPR013879">
    <property type="entry name" value="DUF1761"/>
</dbReference>
<dbReference type="AlphaFoldDB" id="A0A9D4TTB9"/>
<keyword evidence="3" id="KW-1185">Reference proteome</keyword>
<protein>
    <submittedName>
        <fullName evidence="2">Uncharacterized protein</fullName>
    </submittedName>
</protein>
<evidence type="ECO:0000313" key="2">
    <source>
        <dbReference type="EMBL" id="KAI3433764.1"/>
    </source>
</evidence>
<evidence type="ECO:0000313" key="3">
    <source>
        <dbReference type="Proteomes" id="UP001055712"/>
    </source>
</evidence>
<name>A0A9D4TTB9_CHLVU</name>
<comment type="caution">
    <text evidence="2">The sequence shown here is derived from an EMBL/GenBank/DDBJ whole genome shotgun (WGS) entry which is preliminary data.</text>
</comment>
<keyword evidence="1" id="KW-0812">Transmembrane</keyword>
<proteinExistence type="predicted"/>
<dbReference type="Proteomes" id="UP001055712">
    <property type="component" value="Unassembled WGS sequence"/>
</dbReference>